<reference evidence="3 4" key="1">
    <citation type="submission" date="2019-05" db="EMBL/GenBank/DDBJ databases">
        <title>Genomes sequences of two Nocardia cyriacigeorgica environmental isolates, type strains Nocardia asteroides ATCC 19247 and Nocardia cyriacigeorgica DSM 44484.</title>
        <authorList>
            <person name="Vautrin F."/>
            <person name="Bergeron E."/>
            <person name="Dubost A."/>
            <person name="Abrouk D."/>
            <person name="Rodriguez Nava V."/>
            <person name="Pujic P."/>
        </authorList>
    </citation>
    <scope>NUCLEOTIDE SEQUENCE [LARGE SCALE GENOMIC DNA]</scope>
    <source>
        <strain evidence="3 4">EML 446</strain>
    </source>
</reference>
<sequence>MKVRKLAVSTAAGLAALTLCSATATAEPLSVDVAPGVNYTAHQDGTAAVITVDAGQLIIDDGKFQIRADDGTVLAGVPLEFNVNNVAFPIDAEIDGRTARLTPSLDPARAVEKPVALPFQEHAPWKTPYEREVAAFSRMVGTVTMAGVAGGVAGAVGAGVIGCLVGGVTLAAATSPVAMMFGAGPIAGCLVGAGALAPIGAVAGALLIGAPVTTAAVIQYFTTINEPFPAPIK</sequence>
<protein>
    <recommendedName>
        <fullName evidence="2">DUF8020 domain-containing protein</fullName>
    </recommendedName>
</protein>
<name>A0A5R8NBW9_9NOCA</name>
<dbReference type="EMBL" id="VBUT01000013">
    <property type="protein sequence ID" value="TLF73192.1"/>
    <property type="molecule type" value="Genomic_DNA"/>
</dbReference>
<dbReference type="AlphaFoldDB" id="A0A5R8NBW9"/>
<feature type="signal peptide" evidence="1">
    <location>
        <begin position="1"/>
        <end position="26"/>
    </location>
</feature>
<organism evidence="3 4">
    <name type="scientific">Nocardia cyriacigeorgica</name>
    <dbReference type="NCBI Taxonomy" id="135487"/>
    <lineage>
        <taxon>Bacteria</taxon>
        <taxon>Bacillati</taxon>
        <taxon>Actinomycetota</taxon>
        <taxon>Actinomycetes</taxon>
        <taxon>Mycobacteriales</taxon>
        <taxon>Nocardiaceae</taxon>
        <taxon>Nocardia</taxon>
    </lineage>
</organism>
<accession>A0A5R8NBW9</accession>
<feature type="domain" description="DUF8020" evidence="2">
    <location>
        <begin position="36"/>
        <end position="104"/>
    </location>
</feature>
<comment type="caution">
    <text evidence="3">The sequence shown here is derived from an EMBL/GenBank/DDBJ whole genome shotgun (WGS) entry which is preliminary data.</text>
</comment>
<evidence type="ECO:0000259" key="2">
    <source>
        <dbReference type="Pfam" id="PF26059"/>
    </source>
</evidence>
<evidence type="ECO:0000313" key="4">
    <source>
        <dbReference type="Proteomes" id="UP000306378"/>
    </source>
</evidence>
<evidence type="ECO:0000256" key="1">
    <source>
        <dbReference type="SAM" id="SignalP"/>
    </source>
</evidence>
<dbReference type="Proteomes" id="UP000306378">
    <property type="component" value="Unassembled WGS sequence"/>
</dbReference>
<keyword evidence="1" id="KW-0732">Signal</keyword>
<dbReference type="InterPro" id="IPR058333">
    <property type="entry name" value="DUF8020"/>
</dbReference>
<gene>
    <name evidence="3" type="ORF">FEK34_26995</name>
</gene>
<feature type="chain" id="PRO_5039304696" description="DUF8020 domain-containing protein" evidence="1">
    <location>
        <begin position="27"/>
        <end position="233"/>
    </location>
</feature>
<dbReference type="Pfam" id="PF26059">
    <property type="entry name" value="DUF8020"/>
    <property type="match status" value="1"/>
</dbReference>
<proteinExistence type="predicted"/>
<evidence type="ECO:0000313" key="3">
    <source>
        <dbReference type="EMBL" id="TLF73192.1"/>
    </source>
</evidence>
<dbReference type="RefSeq" id="WP_138452351.1">
    <property type="nucleotide sequence ID" value="NZ_VBUT01000013.1"/>
</dbReference>